<sequence length="178" mass="19437">MTENKYSNSVLLHTKPTSSPPSSSPLSARDIHLTGCTISTLVGYPSRSLQSAAIRKYSFFSCSSSSFLHLVLTKQAHTKAHVTTNFDRYCGEFKPSFFFHCVSAHLFKPSISSFPKTIVALAESSSVSPPARSESLKKMASSPLGSFNTSLSKHGGDFSTSVKSTPLLRQMEDQDFMK</sequence>
<feature type="compositionally biased region" description="Polar residues" evidence="1">
    <location>
        <begin position="1"/>
        <end position="11"/>
    </location>
</feature>
<dbReference type="AlphaFoldDB" id="A0A371I570"/>
<feature type="region of interest" description="Disordered" evidence="1">
    <location>
        <begin position="1"/>
        <end position="27"/>
    </location>
</feature>
<accession>A0A371I570</accession>
<evidence type="ECO:0000313" key="2">
    <source>
        <dbReference type="EMBL" id="RDY10181.1"/>
    </source>
</evidence>
<proteinExistence type="predicted"/>
<feature type="region of interest" description="Disordered" evidence="1">
    <location>
        <begin position="138"/>
        <end position="178"/>
    </location>
</feature>
<feature type="compositionally biased region" description="Polar residues" evidence="1">
    <location>
        <begin position="143"/>
        <end position="164"/>
    </location>
</feature>
<comment type="caution">
    <text evidence="2">The sequence shown here is derived from an EMBL/GenBank/DDBJ whole genome shotgun (WGS) entry which is preliminary data.</text>
</comment>
<evidence type="ECO:0000256" key="1">
    <source>
        <dbReference type="SAM" id="MobiDB-lite"/>
    </source>
</evidence>
<dbReference type="EMBL" id="QJKJ01000895">
    <property type="protein sequence ID" value="RDY10181.1"/>
    <property type="molecule type" value="Genomic_DNA"/>
</dbReference>
<reference evidence="2" key="1">
    <citation type="submission" date="2018-05" db="EMBL/GenBank/DDBJ databases">
        <title>Draft genome of Mucuna pruriens seed.</title>
        <authorList>
            <person name="Nnadi N.E."/>
            <person name="Vos R."/>
            <person name="Hasami M.H."/>
            <person name="Devisetty U.K."/>
            <person name="Aguiy J.C."/>
        </authorList>
    </citation>
    <scope>NUCLEOTIDE SEQUENCE [LARGE SCALE GENOMIC DNA]</scope>
    <source>
        <strain evidence="2">JCA_2017</strain>
    </source>
</reference>
<evidence type="ECO:0000313" key="3">
    <source>
        <dbReference type="Proteomes" id="UP000257109"/>
    </source>
</evidence>
<gene>
    <name evidence="2" type="ORF">CR513_05344</name>
</gene>
<protein>
    <submittedName>
        <fullName evidence="2">Uncharacterized protein</fullName>
    </submittedName>
</protein>
<feature type="non-terminal residue" evidence="2">
    <location>
        <position position="1"/>
    </location>
</feature>
<keyword evidence="3" id="KW-1185">Reference proteome</keyword>
<name>A0A371I570_MUCPR</name>
<organism evidence="2 3">
    <name type="scientific">Mucuna pruriens</name>
    <name type="common">Velvet bean</name>
    <name type="synonym">Dolichos pruriens</name>
    <dbReference type="NCBI Taxonomy" id="157652"/>
    <lineage>
        <taxon>Eukaryota</taxon>
        <taxon>Viridiplantae</taxon>
        <taxon>Streptophyta</taxon>
        <taxon>Embryophyta</taxon>
        <taxon>Tracheophyta</taxon>
        <taxon>Spermatophyta</taxon>
        <taxon>Magnoliopsida</taxon>
        <taxon>eudicotyledons</taxon>
        <taxon>Gunneridae</taxon>
        <taxon>Pentapetalae</taxon>
        <taxon>rosids</taxon>
        <taxon>fabids</taxon>
        <taxon>Fabales</taxon>
        <taxon>Fabaceae</taxon>
        <taxon>Papilionoideae</taxon>
        <taxon>50 kb inversion clade</taxon>
        <taxon>NPAAA clade</taxon>
        <taxon>indigoferoid/millettioid clade</taxon>
        <taxon>Phaseoleae</taxon>
        <taxon>Mucuna</taxon>
    </lineage>
</organism>
<dbReference type="Proteomes" id="UP000257109">
    <property type="component" value="Unassembled WGS sequence"/>
</dbReference>